<dbReference type="Gene3D" id="3.90.1570.10">
    <property type="entry name" value="tt1808, chain A"/>
    <property type="match status" value="1"/>
</dbReference>
<dbReference type="AlphaFoldDB" id="A0A0P9CRB4"/>
<proteinExistence type="predicted"/>
<dbReference type="EMBL" id="LJCR01002574">
    <property type="protein sequence ID" value="KPV48540.1"/>
    <property type="molecule type" value="Genomic_DNA"/>
</dbReference>
<sequence>MYSLKTIQGLWTEQQYLALSDKATGLIEFDDGLIEMLPMPTDKHQVILLFLYDLLRAFLRASGGKVLVAPLRLQVRPGTFREPDILLVRDARDPRRQERFWLGADLVVEIVSPDDPERDTVTKRADYAAASIPEY</sequence>
<comment type="caution">
    <text evidence="2">The sequence shown here is derived from an EMBL/GenBank/DDBJ whole genome shotgun (WGS) entry which is preliminary data.</text>
</comment>
<dbReference type="CDD" id="cd06260">
    <property type="entry name" value="DUF820-like"/>
    <property type="match status" value="1"/>
</dbReference>
<accession>A0A0P9CRB4</accession>
<dbReference type="SUPFAM" id="SSF52980">
    <property type="entry name" value="Restriction endonuclease-like"/>
    <property type="match status" value="1"/>
</dbReference>
<dbReference type="PANTHER" id="PTHR34107:SF4">
    <property type="entry name" value="SLL1222 PROTEIN"/>
    <property type="match status" value="1"/>
</dbReference>
<keyword evidence="3" id="KW-1185">Reference proteome</keyword>
<dbReference type="InterPro" id="IPR008538">
    <property type="entry name" value="Uma2"/>
</dbReference>
<gene>
    <name evidence="2" type="ORF">SE17_37525</name>
</gene>
<name>A0A0P9CRB4_9CHLR</name>
<feature type="non-terminal residue" evidence="2">
    <location>
        <position position="135"/>
    </location>
</feature>
<evidence type="ECO:0000313" key="3">
    <source>
        <dbReference type="Proteomes" id="UP000050509"/>
    </source>
</evidence>
<dbReference type="InterPro" id="IPR011335">
    <property type="entry name" value="Restrct_endonuc-II-like"/>
</dbReference>
<reference evidence="2 3" key="1">
    <citation type="submission" date="2015-09" db="EMBL/GenBank/DDBJ databases">
        <title>Draft genome sequence of Kouleothrix aurantiaca JCM 19913.</title>
        <authorList>
            <person name="Hemp J."/>
        </authorList>
    </citation>
    <scope>NUCLEOTIDE SEQUENCE [LARGE SCALE GENOMIC DNA]</scope>
    <source>
        <strain evidence="2 3">COM-B</strain>
    </source>
</reference>
<dbReference type="PANTHER" id="PTHR34107">
    <property type="entry name" value="SLL0198 PROTEIN-RELATED"/>
    <property type="match status" value="1"/>
</dbReference>
<evidence type="ECO:0000259" key="1">
    <source>
        <dbReference type="Pfam" id="PF05685"/>
    </source>
</evidence>
<dbReference type="Pfam" id="PF05685">
    <property type="entry name" value="Uma2"/>
    <property type="match status" value="1"/>
</dbReference>
<protein>
    <recommendedName>
        <fullName evidence="1">Putative restriction endonuclease domain-containing protein</fullName>
    </recommendedName>
</protein>
<dbReference type="Proteomes" id="UP000050509">
    <property type="component" value="Unassembled WGS sequence"/>
</dbReference>
<dbReference type="InterPro" id="IPR012296">
    <property type="entry name" value="Nuclease_put_TT1808"/>
</dbReference>
<evidence type="ECO:0000313" key="2">
    <source>
        <dbReference type="EMBL" id="KPV48540.1"/>
    </source>
</evidence>
<feature type="domain" description="Putative restriction endonuclease" evidence="1">
    <location>
        <begin position="14"/>
        <end position="135"/>
    </location>
</feature>
<organism evidence="2 3">
    <name type="scientific">Kouleothrix aurantiaca</name>
    <dbReference type="NCBI Taxonomy" id="186479"/>
    <lineage>
        <taxon>Bacteria</taxon>
        <taxon>Bacillati</taxon>
        <taxon>Chloroflexota</taxon>
        <taxon>Chloroflexia</taxon>
        <taxon>Chloroflexales</taxon>
        <taxon>Roseiflexineae</taxon>
        <taxon>Roseiflexaceae</taxon>
        <taxon>Kouleothrix</taxon>
    </lineage>
</organism>